<name>M0CFA2_9EURY</name>
<dbReference type="EMBL" id="AOIT01000034">
    <property type="protein sequence ID" value="ELZ21338.1"/>
    <property type="molecule type" value="Genomic_DNA"/>
</dbReference>
<proteinExistence type="predicted"/>
<dbReference type="PATRIC" id="fig|1230457.4.peg.1858"/>
<feature type="compositionally biased region" description="Acidic residues" evidence="2">
    <location>
        <begin position="206"/>
        <end position="218"/>
    </location>
</feature>
<feature type="coiled-coil region" evidence="1">
    <location>
        <begin position="345"/>
        <end position="375"/>
    </location>
</feature>
<dbReference type="InterPro" id="IPR055539">
    <property type="entry name" value="DUF7115"/>
</dbReference>
<feature type="region of interest" description="Disordered" evidence="2">
    <location>
        <begin position="206"/>
        <end position="341"/>
    </location>
</feature>
<evidence type="ECO:0000313" key="4">
    <source>
        <dbReference type="EMBL" id="ELZ21338.1"/>
    </source>
</evidence>
<feature type="compositionally biased region" description="Acidic residues" evidence="2">
    <location>
        <begin position="233"/>
        <end position="244"/>
    </location>
</feature>
<feature type="compositionally biased region" description="Polar residues" evidence="2">
    <location>
        <begin position="267"/>
        <end position="292"/>
    </location>
</feature>
<gene>
    <name evidence="4" type="ORF">C476_09223</name>
</gene>
<evidence type="ECO:0000256" key="1">
    <source>
        <dbReference type="SAM" id="Coils"/>
    </source>
</evidence>
<dbReference type="Proteomes" id="UP000011615">
    <property type="component" value="Unassembled WGS sequence"/>
</dbReference>
<keyword evidence="1" id="KW-0175">Coiled coil</keyword>
<feature type="compositionally biased region" description="Acidic residues" evidence="2">
    <location>
        <begin position="313"/>
        <end position="327"/>
    </location>
</feature>
<keyword evidence="5" id="KW-1185">Reference proteome</keyword>
<evidence type="ECO:0000313" key="5">
    <source>
        <dbReference type="Proteomes" id="UP000011615"/>
    </source>
</evidence>
<evidence type="ECO:0000256" key="2">
    <source>
        <dbReference type="SAM" id="MobiDB-lite"/>
    </source>
</evidence>
<accession>M0CFA2</accession>
<dbReference type="Pfam" id="PF23428">
    <property type="entry name" value="DUF7115"/>
    <property type="match status" value="1"/>
</dbReference>
<feature type="domain" description="DUF7115" evidence="3">
    <location>
        <begin position="1"/>
        <end position="108"/>
    </location>
</feature>
<dbReference type="AlphaFoldDB" id="M0CFA2"/>
<dbReference type="OrthoDB" id="307384at2157"/>
<comment type="caution">
    <text evidence="4">The sequence shown here is derived from an EMBL/GenBank/DDBJ whole genome shotgun (WGS) entry which is preliminary data.</text>
</comment>
<dbReference type="RefSeq" id="WP_008012153.1">
    <property type="nucleotide sequence ID" value="NZ_AOIT01000034.1"/>
</dbReference>
<reference evidence="4 5" key="1">
    <citation type="journal article" date="2014" name="PLoS Genet.">
        <title>Phylogenetically driven sequencing of extremely halophilic archaea reveals strategies for static and dynamic osmo-response.</title>
        <authorList>
            <person name="Becker E.A."/>
            <person name="Seitzer P.M."/>
            <person name="Tritt A."/>
            <person name="Larsen D."/>
            <person name="Krusor M."/>
            <person name="Yao A.I."/>
            <person name="Wu D."/>
            <person name="Madern D."/>
            <person name="Eisen J.A."/>
            <person name="Darling A.E."/>
            <person name="Facciotti M.T."/>
        </authorList>
    </citation>
    <scope>NUCLEOTIDE SEQUENCE [LARGE SCALE GENOMIC DNA]</scope>
    <source>
        <strain evidence="4 5">JCM 13563</strain>
    </source>
</reference>
<dbReference type="eggNOG" id="arCOG04660">
    <property type="taxonomic scope" value="Archaea"/>
</dbReference>
<feature type="compositionally biased region" description="Low complexity" evidence="2">
    <location>
        <begin position="303"/>
        <end position="312"/>
    </location>
</feature>
<evidence type="ECO:0000259" key="3">
    <source>
        <dbReference type="Pfam" id="PF23428"/>
    </source>
</evidence>
<protein>
    <recommendedName>
        <fullName evidence="3">DUF7115 domain-containing protein</fullName>
    </recommendedName>
</protein>
<sequence>MSVPGIVTATLDGEEIAARVSLGGDDELFITPTRTIVYRSDGLLSDESADDYPHDADRLTLSEGRRKTKFTLEYALEGEHAFTVPSSVTDEVLHPVLAGVLSGNGITDPGETVVKTYRFSELTLIITSERLVKHIGGAVWDEDYEEYRFEDVTNLDFEDGSVATQIVLTVDGRPERIKAPNEEANDLRERLKRALFEYHDVSSLEELNETVGEDDDDASREASVDFGGGVDPLDADPPDPDDGDRDTPARNRADAQSTDPLADSESDGTATASAGRQSNTNDGVQAQWAQSGAETATRDDSDSAATAATADSFFEETGEADTVDGTDDPARRAEPVTTEPDPELIERLEALEAAVERQNEIIEQQGETIEQLIAELRQGR</sequence>
<organism evidence="4 5">
    <name type="scientific">Natrinema limicola JCM 13563</name>
    <dbReference type="NCBI Taxonomy" id="1230457"/>
    <lineage>
        <taxon>Archaea</taxon>
        <taxon>Methanobacteriati</taxon>
        <taxon>Methanobacteriota</taxon>
        <taxon>Stenosarchaea group</taxon>
        <taxon>Halobacteria</taxon>
        <taxon>Halobacteriales</taxon>
        <taxon>Natrialbaceae</taxon>
        <taxon>Natrinema</taxon>
    </lineage>
</organism>